<dbReference type="InterPro" id="IPR028087">
    <property type="entry name" value="Tad_N"/>
</dbReference>
<evidence type="ECO:0000313" key="3">
    <source>
        <dbReference type="EMBL" id="KDA00128.1"/>
    </source>
</evidence>
<protein>
    <recommendedName>
        <fullName evidence="2">VWFA domain-containing protein</fullName>
    </recommendedName>
</protein>
<keyword evidence="1" id="KW-0472">Membrane</keyword>
<name>A0A062VI29_9PROT</name>
<keyword evidence="1" id="KW-0812">Transmembrane</keyword>
<proteinExistence type="predicted"/>
<dbReference type="AlphaFoldDB" id="A0A062VI29"/>
<dbReference type="Pfam" id="PF13400">
    <property type="entry name" value="Tad"/>
    <property type="match status" value="1"/>
</dbReference>
<dbReference type="InterPro" id="IPR036465">
    <property type="entry name" value="vWFA_dom_sf"/>
</dbReference>
<evidence type="ECO:0000313" key="4">
    <source>
        <dbReference type="Proteomes" id="UP000027100"/>
    </source>
</evidence>
<feature type="transmembrane region" description="Helical" evidence="1">
    <location>
        <begin position="21"/>
        <end position="40"/>
    </location>
</feature>
<dbReference type="InterPro" id="IPR002035">
    <property type="entry name" value="VWF_A"/>
</dbReference>
<feature type="domain" description="VWFA" evidence="2">
    <location>
        <begin position="148"/>
        <end position="223"/>
    </location>
</feature>
<keyword evidence="4" id="KW-1185">Reference proteome</keyword>
<reference evidence="3 4" key="1">
    <citation type="journal article" date="2014" name="Antonie Van Leeuwenhoek">
        <title>Hyphomonas beringensis sp. nov. and Hyphomonas chukchiensis sp. nov., isolated from surface seawater of the Bering Sea and Chukchi Sea.</title>
        <authorList>
            <person name="Li C."/>
            <person name="Lai Q."/>
            <person name="Li G."/>
            <person name="Dong C."/>
            <person name="Wang J."/>
            <person name="Liao Y."/>
            <person name="Shao Z."/>
        </authorList>
    </citation>
    <scope>NUCLEOTIDE SEQUENCE [LARGE SCALE GENOMIC DNA]</scope>
    <source>
        <strain evidence="3 4">PS728</strain>
    </source>
</reference>
<gene>
    <name evidence="3" type="ORF">HPO_01902</name>
</gene>
<evidence type="ECO:0000256" key="1">
    <source>
        <dbReference type="SAM" id="Phobius"/>
    </source>
</evidence>
<dbReference type="PROSITE" id="PS50234">
    <property type="entry name" value="VWFA"/>
    <property type="match status" value="2"/>
</dbReference>
<accession>A0A062VI29</accession>
<evidence type="ECO:0000259" key="2">
    <source>
        <dbReference type="PROSITE" id="PS50234"/>
    </source>
</evidence>
<sequence length="511" mass="55196">MRLCRPLLRLRVLPRAEGGNVAMIAAFVIPSILAMAGIAVDLQNTVRQKSKVQAALDSAVLAGALGRQAGNTPAEVSSDVQVYAQALFEDQAGGLTCEPVAVSFDETNFDIHGSVHCEQVTYISSLIGHDKLEFTVNSTSTYGVGKLDVAFIFDVSGSMNSYNRLAQLKTAAVAAIDELLPDSRERDGTVRLAIASYNHSLNAGPYINQVTETVTLSADGSNSTAQSRYNSHNTKRMIDQDSGRRFFYYQAGTCSSWSCGRNSSWTWNTQRRFFADTGLSDRCVHERTGTQAATDAAPGAGAWIGAGNPRWNFSAGSTSKYDGWQNVENQNATGYGVGAYEGRHGTCMPSGPVPLTEDKTALKAHVNGLIAEGGTAGHLGIAWGWYLVSPEWAGIWPEASAPLPYREPQTSKAVILMTDGEFNVQHPTASKDSFRQSMDLCDAMKASTRRIQIYTVGFQVPSGVQRTGDGRTILEYCATSPSHAFSADNGEELIEVYRSIARSISDLRLKQ</sequence>
<dbReference type="Gene3D" id="3.40.50.410">
    <property type="entry name" value="von Willebrand factor, type A domain"/>
    <property type="match status" value="2"/>
</dbReference>
<dbReference type="EMBL" id="ARYM01000002">
    <property type="protein sequence ID" value="KDA00128.1"/>
    <property type="molecule type" value="Genomic_DNA"/>
</dbReference>
<dbReference type="PATRIC" id="fig|1280954.3.peg.390"/>
<dbReference type="eggNOG" id="COG4655">
    <property type="taxonomic scope" value="Bacteria"/>
</dbReference>
<organism evidence="3 4">
    <name type="scientific">Hyphomonas polymorpha PS728</name>
    <dbReference type="NCBI Taxonomy" id="1280954"/>
    <lineage>
        <taxon>Bacteria</taxon>
        <taxon>Pseudomonadati</taxon>
        <taxon>Pseudomonadota</taxon>
        <taxon>Alphaproteobacteria</taxon>
        <taxon>Hyphomonadales</taxon>
        <taxon>Hyphomonadaceae</taxon>
        <taxon>Hyphomonas</taxon>
    </lineage>
</organism>
<dbReference type="STRING" id="1280954.HPO_01902"/>
<comment type="caution">
    <text evidence="3">The sequence shown here is derived from an EMBL/GenBank/DDBJ whole genome shotgun (WGS) entry which is preliminary data.</text>
</comment>
<dbReference type="Proteomes" id="UP000027100">
    <property type="component" value="Unassembled WGS sequence"/>
</dbReference>
<feature type="domain" description="VWFA" evidence="2">
    <location>
        <begin position="406"/>
        <end position="500"/>
    </location>
</feature>
<dbReference type="SUPFAM" id="SSF53300">
    <property type="entry name" value="vWA-like"/>
    <property type="match status" value="1"/>
</dbReference>
<keyword evidence="1" id="KW-1133">Transmembrane helix</keyword>